<feature type="signal peptide" evidence="2">
    <location>
        <begin position="1"/>
        <end position="20"/>
    </location>
</feature>
<protein>
    <submittedName>
        <fullName evidence="3">Uncharacterized protein</fullName>
    </submittedName>
</protein>
<feature type="compositionally biased region" description="Low complexity" evidence="1">
    <location>
        <begin position="49"/>
        <end position="60"/>
    </location>
</feature>
<evidence type="ECO:0000313" key="4">
    <source>
        <dbReference type="Proteomes" id="UP000644147"/>
    </source>
</evidence>
<gene>
    <name evidence="3" type="ORF">I5M27_13945</name>
</gene>
<dbReference type="PROSITE" id="PS51257">
    <property type="entry name" value="PROKAR_LIPOPROTEIN"/>
    <property type="match status" value="1"/>
</dbReference>
<feature type="chain" id="PRO_5047446702" evidence="2">
    <location>
        <begin position="21"/>
        <end position="79"/>
    </location>
</feature>
<keyword evidence="4" id="KW-1185">Reference proteome</keyword>
<dbReference type="Proteomes" id="UP000644147">
    <property type="component" value="Unassembled WGS sequence"/>
</dbReference>
<feature type="compositionally biased region" description="Polar residues" evidence="1">
    <location>
        <begin position="21"/>
        <end position="41"/>
    </location>
</feature>
<sequence length="79" mass="8519">MKKLLMIFAGAALFSFQACQGDTSDGKVNTNENTQETSQSVMDAGNEGSNASSDTDSSNARMEEHTRMNQAAEEAEPKR</sequence>
<keyword evidence="2" id="KW-0732">Signal</keyword>
<dbReference type="RefSeq" id="WP_200506931.1">
    <property type="nucleotide sequence ID" value="NZ_JAEHFX010000007.1"/>
</dbReference>
<evidence type="ECO:0000256" key="2">
    <source>
        <dbReference type="SAM" id="SignalP"/>
    </source>
</evidence>
<comment type="caution">
    <text evidence="3">The sequence shown here is derived from an EMBL/GenBank/DDBJ whole genome shotgun (WGS) entry which is preliminary data.</text>
</comment>
<name>A0ABS1C449_9BACT</name>
<proteinExistence type="predicted"/>
<feature type="region of interest" description="Disordered" evidence="1">
    <location>
        <begin position="21"/>
        <end position="79"/>
    </location>
</feature>
<dbReference type="EMBL" id="JAEHFX010000007">
    <property type="protein sequence ID" value="MBK0404093.1"/>
    <property type="molecule type" value="Genomic_DNA"/>
</dbReference>
<evidence type="ECO:0000256" key="1">
    <source>
        <dbReference type="SAM" id="MobiDB-lite"/>
    </source>
</evidence>
<evidence type="ECO:0000313" key="3">
    <source>
        <dbReference type="EMBL" id="MBK0404093.1"/>
    </source>
</evidence>
<reference evidence="3 4" key="1">
    <citation type="submission" date="2020-12" db="EMBL/GenBank/DDBJ databases">
        <title>Bacterial novel species Adhaeribacter sp. BT258 isolated from soil.</title>
        <authorList>
            <person name="Jung H.-Y."/>
        </authorList>
    </citation>
    <scope>NUCLEOTIDE SEQUENCE [LARGE SCALE GENOMIC DNA]</scope>
    <source>
        <strain evidence="3 4">BT258</strain>
    </source>
</reference>
<organism evidence="3 4">
    <name type="scientific">Adhaeribacter terrigena</name>
    <dbReference type="NCBI Taxonomy" id="2793070"/>
    <lineage>
        <taxon>Bacteria</taxon>
        <taxon>Pseudomonadati</taxon>
        <taxon>Bacteroidota</taxon>
        <taxon>Cytophagia</taxon>
        <taxon>Cytophagales</taxon>
        <taxon>Hymenobacteraceae</taxon>
        <taxon>Adhaeribacter</taxon>
    </lineage>
</organism>
<accession>A0ABS1C449</accession>